<reference evidence="1" key="1">
    <citation type="journal article" date="2023" name="Science">
        <title>Elucidation of the pathway for biosynthesis of saponin adjuvants from the soapbark tree.</title>
        <authorList>
            <person name="Reed J."/>
            <person name="Orme A."/>
            <person name="El-Demerdash A."/>
            <person name="Owen C."/>
            <person name="Martin L.B.B."/>
            <person name="Misra R.C."/>
            <person name="Kikuchi S."/>
            <person name="Rejzek M."/>
            <person name="Martin A.C."/>
            <person name="Harkess A."/>
            <person name="Leebens-Mack J."/>
            <person name="Louveau T."/>
            <person name="Stephenson M.J."/>
            <person name="Osbourn A."/>
        </authorList>
    </citation>
    <scope>NUCLEOTIDE SEQUENCE</scope>
    <source>
        <strain evidence="1">S10</strain>
    </source>
</reference>
<evidence type="ECO:0000313" key="2">
    <source>
        <dbReference type="Proteomes" id="UP001163823"/>
    </source>
</evidence>
<organism evidence="1 2">
    <name type="scientific">Quillaja saponaria</name>
    <name type="common">Soap bark tree</name>
    <dbReference type="NCBI Taxonomy" id="32244"/>
    <lineage>
        <taxon>Eukaryota</taxon>
        <taxon>Viridiplantae</taxon>
        <taxon>Streptophyta</taxon>
        <taxon>Embryophyta</taxon>
        <taxon>Tracheophyta</taxon>
        <taxon>Spermatophyta</taxon>
        <taxon>Magnoliopsida</taxon>
        <taxon>eudicotyledons</taxon>
        <taxon>Gunneridae</taxon>
        <taxon>Pentapetalae</taxon>
        <taxon>rosids</taxon>
        <taxon>fabids</taxon>
        <taxon>Fabales</taxon>
        <taxon>Quillajaceae</taxon>
        <taxon>Quillaja</taxon>
    </lineage>
</organism>
<protein>
    <submittedName>
        <fullName evidence="1">Nodulin MtN21 /EamA-like transporter family protein</fullName>
    </submittedName>
</protein>
<gene>
    <name evidence="1" type="ORF">O6P43_014555</name>
</gene>
<accession>A0AAD7LV89</accession>
<dbReference type="KEGG" id="qsa:O6P43_014555"/>
<dbReference type="AlphaFoldDB" id="A0AAD7LV89"/>
<proteinExistence type="predicted"/>
<dbReference type="Proteomes" id="UP001163823">
    <property type="component" value="Chromosome 6"/>
</dbReference>
<keyword evidence="2" id="KW-1185">Reference proteome</keyword>
<sequence>MAAADSNAGDNVVELITQTEKPMINIFTVSYPRRKPRDQLTILLETESSPLNQVMLWIWSGSRYSGLLCMALSSTVYFLMEVISNTFWVQSIPLFETAFTRCTTILILSYLWLRRSGQPVFGLSHVRNLLVSRALMGYLSLSSFVHSKVTFISGYCIKSNNSNHGFNNGKNHPAREVENS</sequence>
<name>A0AAD7LV89_QUISA</name>
<evidence type="ECO:0000313" key="1">
    <source>
        <dbReference type="EMBL" id="KAJ7964803.1"/>
    </source>
</evidence>
<comment type="caution">
    <text evidence="1">The sequence shown here is derived from an EMBL/GenBank/DDBJ whole genome shotgun (WGS) entry which is preliminary data.</text>
</comment>
<dbReference type="EMBL" id="JARAOO010000006">
    <property type="protein sequence ID" value="KAJ7964803.1"/>
    <property type="molecule type" value="Genomic_DNA"/>
</dbReference>